<evidence type="ECO:0000313" key="8">
    <source>
        <dbReference type="Proteomes" id="UP000315995"/>
    </source>
</evidence>
<reference evidence="7 8" key="1">
    <citation type="submission" date="2019-06" db="EMBL/GenBank/DDBJ databases">
        <title>Persicimonas caeni gen. nov., sp. nov., a predatory bacterium isolated from solar saltern.</title>
        <authorList>
            <person name="Wang S."/>
        </authorList>
    </citation>
    <scope>NUCLEOTIDE SEQUENCE [LARGE SCALE GENOMIC DNA]</scope>
    <source>
        <strain evidence="7 8">YN101</strain>
    </source>
</reference>
<dbReference type="EMBL" id="CP041186">
    <property type="protein sequence ID" value="QDG51777.1"/>
    <property type="molecule type" value="Genomic_DNA"/>
</dbReference>
<sequence>MIIEILLFVVGLVLLYFGAEFLVAGASAVALRLGITPLVVGLTVVAFGTSAPELLVCLMAAFKGTDDISVGNIIGSNIANIALILGCASLVRPLEVHVQAVRREFPVMVVASIMMVLVAFDGTITRLEGGILAISMVFYLVFAFFAAQKGGDVDVEGLDELEEADTEAPALADMAKIAGGILGLAGGAYLMVESATVIAKAIGIPELVIGITVVAFGTSLPELATSLVAAYRNESDISVGNVIGSNIFNIFLVLGLSSIVVPIAVGQAAIDFDLWIMLGVALGIWPILRTGHRVSRLEGAFMLAFYVGYVVYLFMRT</sequence>
<dbReference type="PANTHER" id="PTHR10846">
    <property type="entry name" value="SODIUM/POTASSIUM/CALCIUM EXCHANGER"/>
    <property type="match status" value="1"/>
</dbReference>
<feature type="transmembrane region" description="Helical" evidence="5">
    <location>
        <begin position="105"/>
        <end position="124"/>
    </location>
</feature>
<dbReference type="InterPro" id="IPR004837">
    <property type="entry name" value="NaCa_Exmemb"/>
</dbReference>
<dbReference type="RefSeq" id="WP_141198257.1">
    <property type="nucleotide sequence ID" value="NZ_CP041186.1"/>
</dbReference>
<feature type="transmembrane region" description="Helical" evidence="5">
    <location>
        <begin position="168"/>
        <end position="192"/>
    </location>
</feature>
<name>A0A4Y6PUU7_PERCE</name>
<feature type="transmembrane region" description="Helical" evidence="5">
    <location>
        <begin position="204"/>
        <end position="231"/>
    </location>
</feature>
<proteinExistence type="predicted"/>
<feature type="domain" description="Sodium/calcium exchanger membrane region" evidence="6">
    <location>
        <begin position="5"/>
        <end position="144"/>
    </location>
</feature>
<feature type="transmembrane region" description="Helical" evidence="5">
    <location>
        <begin position="131"/>
        <end position="148"/>
    </location>
</feature>
<evidence type="ECO:0000313" key="7">
    <source>
        <dbReference type="EMBL" id="QDG51777.1"/>
    </source>
</evidence>
<dbReference type="OrthoDB" id="9794225at2"/>
<keyword evidence="3 5" id="KW-1133">Transmembrane helix</keyword>
<dbReference type="GO" id="GO:0005886">
    <property type="term" value="C:plasma membrane"/>
    <property type="evidence" value="ECO:0007669"/>
    <property type="project" value="TreeGrafter"/>
</dbReference>
<gene>
    <name evidence="7" type="ORF">FIV42_13775</name>
</gene>
<keyword evidence="2 5" id="KW-0812">Transmembrane</keyword>
<dbReference type="Gene3D" id="1.20.1420.30">
    <property type="entry name" value="NCX, central ion-binding region"/>
    <property type="match status" value="2"/>
</dbReference>
<dbReference type="InterPro" id="IPR004481">
    <property type="entry name" value="K/Na/Ca-exchanger"/>
</dbReference>
<evidence type="ECO:0000256" key="1">
    <source>
        <dbReference type="ARBA" id="ARBA00004141"/>
    </source>
</evidence>
<dbReference type="InterPro" id="IPR044880">
    <property type="entry name" value="NCX_ion-bd_dom_sf"/>
</dbReference>
<dbReference type="Proteomes" id="UP000315995">
    <property type="component" value="Chromosome"/>
</dbReference>
<evidence type="ECO:0000256" key="3">
    <source>
        <dbReference type="ARBA" id="ARBA00022989"/>
    </source>
</evidence>
<feature type="transmembrane region" description="Helical" evidence="5">
    <location>
        <begin position="74"/>
        <end position="93"/>
    </location>
</feature>
<dbReference type="GO" id="GO:0005262">
    <property type="term" value="F:calcium channel activity"/>
    <property type="evidence" value="ECO:0007669"/>
    <property type="project" value="TreeGrafter"/>
</dbReference>
<feature type="transmembrane region" description="Helical" evidence="5">
    <location>
        <begin position="294"/>
        <end position="315"/>
    </location>
</feature>
<feature type="transmembrane region" description="Helical" evidence="5">
    <location>
        <begin position="272"/>
        <end position="288"/>
    </location>
</feature>
<evidence type="ECO:0000256" key="5">
    <source>
        <dbReference type="SAM" id="Phobius"/>
    </source>
</evidence>
<dbReference type="GO" id="GO:0008273">
    <property type="term" value="F:calcium, potassium:sodium antiporter activity"/>
    <property type="evidence" value="ECO:0007669"/>
    <property type="project" value="TreeGrafter"/>
</dbReference>
<accession>A0A4Y6PUU7</accession>
<feature type="transmembrane region" description="Helical" evidence="5">
    <location>
        <begin position="38"/>
        <end position="62"/>
    </location>
</feature>
<organism evidence="7 8">
    <name type="scientific">Persicimonas caeni</name>
    <dbReference type="NCBI Taxonomy" id="2292766"/>
    <lineage>
        <taxon>Bacteria</taxon>
        <taxon>Deltaproteobacteria</taxon>
        <taxon>Bradymonadales</taxon>
        <taxon>Bradymonadaceae</taxon>
        <taxon>Persicimonas</taxon>
    </lineage>
</organism>
<comment type="subcellular location">
    <subcellularLocation>
        <location evidence="1">Membrane</location>
        <topology evidence="1">Multi-pass membrane protein</topology>
    </subcellularLocation>
</comment>
<evidence type="ECO:0000256" key="2">
    <source>
        <dbReference type="ARBA" id="ARBA00022692"/>
    </source>
</evidence>
<dbReference type="GO" id="GO:0006874">
    <property type="term" value="P:intracellular calcium ion homeostasis"/>
    <property type="evidence" value="ECO:0007669"/>
    <property type="project" value="TreeGrafter"/>
</dbReference>
<dbReference type="NCBIfam" id="TIGR00367">
    <property type="entry name" value="calcium/sodium antiporter"/>
    <property type="match status" value="1"/>
</dbReference>
<keyword evidence="8" id="KW-1185">Reference proteome</keyword>
<dbReference type="PANTHER" id="PTHR10846:SF8">
    <property type="entry name" value="INNER MEMBRANE PROTEIN YRBG"/>
    <property type="match status" value="1"/>
</dbReference>
<dbReference type="Pfam" id="PF01699">
    <property type="entry name" value="Na_Ca_ex"/>
    <property type="match status" value="2"/>
</dbReference>
<protein>
    <submittedName>
        <fullName evidence="7">Calcium/sodium antiporter</fullName>
    </submittedName>
</protein>
<dbReference type="AlphaFoldDB" id="A0A4Y6PUU7"/>
<evidence type="ECO:0000256" key="4">
    <source>
        <dbReference type="ARBA" id="ARBA00023136"/>
    </source>
</evidence>
<feature type="transmembrane region" description="Helical" evidence="5">
    <location>
        <begin position="243"/>
        <end position="265"/>
    </location>
</feature>
<accession>A0A5B8Y718</accession>
<evidence type="ECO:0000259" key="6">
    <source>
        <dbReference type="Pfam" id="PF01699"/>
    </source>
</evidence>
<feature type="domain" description="Sodium/calcium exchanger membrane region" evidence="6">
    <location>
        <begin position="177"/>
        <end position="314"/>
    </location>
</feature>
<keyword evidence="4 5" id="KW-0472">Membrane</keyword>